<organism evidence="2 3">
    <name type="scientific">Tenacibaculum singaporense</name>
    <dbReference type="NCBI Taxonomy" id="2358479"/>
    <lineage>
        <taxon>Bacteria</taxon>
        <taxon>Pseudomonadati</taxon>
        <taxon>Bacteroidota</taxon>
        <taxon>Flavobacteriia</taxon>
        <taxon>Flavobacteriales</taxon>
        <taxon>Flavobacteriaceae</taxon>
        <taxon>Tenacibaculum</taxon>
    </lineage>
</organism>
<dbReference type="EMBL" id="CP032548">
    <property type="protein sequence ID" value="AZJ34394.1"/>
    <property type="molecule type" value="Genomic_DNA"/>
</dbReference>
<accession>A0A3Q8RS94</accession>
<keyword evidence="3" id="KW-1185">Reference proteome</keyword>
<dbReference type="KEGG" id="tsig:D6T69_02160"/>
<dbReference type="AlphaFoldDB" id="A0A3Q8RS94"/>
<evidence type="ECO:0000313" key="2">
    <source>
        <dbReference type="EMBL" id="AZJ34394.1"/>
    </source>
</evidence>
<evidence type="ECO:0000256" key="1">
    <source>
        <dbReference type="SAM" id="MobiDB-lite"/>
    </source>
</evidence>
<dbReference type="Proteomes" id="UP000274593">
    <property type="component" value="Chromosome"/>
</dbReference>
<evidence type="ECO:0000313" key="3">
    <source>
        <dbReference type="Proteomes" id="UP000274593"/>
    </source>
</evidence>
<feature type="region of interest" description="Disordered" evidence="1">
    <location>
        <begin position="24"/>
        <end position="45"/>
    </location>
</feature>
<name>A0A3Q8RS94_9FLAO</name>
<dbReference type="RefSeq" id="WP_125066238.1">
    <property type="nucleotide sequence ID" value="NZ_CP032548.1"/>
</dbReference>
<reference evidence="2 3" key="1">
    <citation type="submission" date="2018-09" db="EMBL/GenBank/DDBJ databases">
        <title>Insights into the microbiota of Asian seabass (Lates calcarifer) with tenacibaculosis symptoms and description of sp. nov. Tenacibaculum singaporense.</title>
        <authorList>
            <person name="Miyake S."/>
            <person name="Soh M."/>
            <person name="Azman M.N."/>
            <person name="Ngoh S.Y."/>
            <person name="Orban L."/>
        </authorList>
    </citation>
    <scope>NUCLEOTIDE SEQUENCE [LARGE SCALE GENOMIC DNA]</scope>
    <source>
        <strain evidence="2 3">DSM 106434</strain>
    </source>
</reference>
<proteinExistence type="predicted"/>
<protein>
    <submittedName>
        <fullName evidence="2">Uncharacterized protein</fullName>
    </submittedName>
</protein>
<gene>
    <name evidence="2" type="ORF">D6T69_02160</name>
</gene>
<sequence>MKKIEKIESFISFKISETQQSSILGSRSKRFESETRNEPGGSGNTYCFKVIDDNDGGNERKKFKKRYEGKC</sequence>